<feature type="compositionally biased region" description="Polar residues" evidence="8">
    <location>
        <begin position="336"/>
        <end position="351"/>
    </location>
</feature>
<dbReference type="OMA" id="LGQCEHV"/>
<evidence type="ECO:0000256" key="1">
    <source>
        <dbReference type="ARBA" id="ARBA00022723"/>
    </source>
</evidence>
<dbReference type="GO" id="GO:0070532">
    <property type="term" value="C:BRCA1-B complex"/>
    <property type="evidence" value="ECO:0007669"/>
    <property type="project" value="Ensembl"/>
</dbReference>
<dbReference type="InterPro" id="IPR039503">
    <property type="entry name" value="BARD1_Znf-RING"/>
</dbReference>
<keyword evidence="5 6" id="KW-0040">ANK repeat</keyword>
<evidence type="ECO:0000313" key="12">
    <source>
        <dbReference type="Proteomes" id="UP000000539"/>
    </source>
</evidence>
<dbReference type="InterPro" id="IPR001357">
    <property type="entry name" value="BRCT_dom"/>
</dbReference>
<dbReference type="Proteomes" id="UP000000539">
    <property type="component" value="Chromosome 7"/>
</dbReference>
<dbReference type="PANTHER" id="PTHR24171">
    <property type="entry name" value="ANKYRIN REPEAT DOMAIN-CONTAINING PROTEIN 39-RELATED"/>
    <property type="match status" value="1"/>
</dbReference>
<keyword evidence="1" id="KW-0479">Metal-binding</keyword>
<feature type="region of interest" description="Disordered" evidence="8">
    <location>
        <begin position="246"/>
        <end position="396"/>
    </location>
</feature>
<evidence type="ECO:0000256" key="6">
    <source>
        <dbReference type="PROSITE-ProRule" id="PRU00023"/>
    </source>
</evidence>
<dbReference type="PROSITE" id="PS50088">
    <property type="entry name" value="ANK_REPEAT"/>
    <property type="match status" value="3"/>
</dbReference>
<keyword evidence="12" id="KW-1185">Reference proteome</keyword>
<keyword evidence="3 7" id="KW-0863">Zinc-finger</keyword>
<dbReference type="SMART" id="SM00292">
    <property type="entry name" value="BRCT"/>
    <property type="match status" value="2"/>
</dbReference>
<dbReference type="Pfam" id="PF12796">
    <property type="entry name" value="Ank_2"/>
    <property type="match status" value="1"/>
</dbReference>
<dbReference type="InterPro" id="IPR017907">
    <property type="entry name" value="Znf_RING_CS"/>
</dbReference>
<dbReference type="PRINTS" id="PR01415">
    <property type="entry name" value="ANKYRIN"/>
</dbReference>
<dbReference type="GlyGen" id="A0A8V0YD08">
    <property type="glycosylation" value="1 site"/>
</dbReference>
<dbReference type="OrthoDB" id="2384350at2759"/>
<dbReference type="PROSITE" id="PS50297">
    <property type="entry name" value="ANK_REP_REGION"/>
    <property type="match status" value="3"/>
</dbReference>
<dbReference type="GO" id="GO:0008270">
    <property type="term" value="F:zinc ion binding"/>
    <property type="evidence" value="ECO:0007669"/>
    <property type="project" value="UniProtKB-KW"/>
</dbReference>
<reference evidence="11" key="2">
    <citation type="submission" date="2025-08" db="UniProtKB">
        <authorList>
            <consortium name="Ensembl"/>
        </authorList>
    </citation>
    <scope>IDENTIFICATION</scope>
    <source>
        <strain evidence="11">broiler</strain>
    </source>
</reference>
<organism evidence="11 12">
    <name type="scientific">Gallus gallus</name>
    <name type="common">Chicken</name>
    <dbReference type="NCBI Taxonomy" id="9031"/>
    <lineage>
        <taxon>Eukaryota</taxon>
        <taxon>Metazoa</taxon>
        <taxon>Chordata</taxon>
        <taxon>Craniata</taxon>
        <taxon>Vertebrata</taxon>
        <taxon>Euteleostomi</taxon>
        <taxon>Archelosauria</taxon>
        <taxon>Archosauria</taxon>
        <taxon>Dinosauria</taxon>
        <taxon>Saurischia</taxon>
        <taxon>Theropoda</taxon>
        <taxon>Coelurosauria</taxon>
        <taxon>Aves</taxon>
        <taxon>Neognathae</taxon>
        <taxon>Galloanserae</taxon>
        <taxon>Galliformes</taxon>
        <taxon>Phasianidae</taxon>
        <taxon>Phasianinae</taxon>
        <taxon>Gallus</taxon>
    </lineage>
</organism>
<keyword evidence="4" id="KW-0862">Zinc</keyword>
<dbReference type="Ensembl" id="ENSGALT00010028521.1">
    <property type="protein sequence ID" value="ENSGALP00010016369.1"/>
    <property type="gene ID" value="ENSGALG00010011923.1"/>
</dbReference>
<dbReference type="SUPFAM" id="SSF57850">
    <property type="entry name" value="RING/U-box"/>
    <property type="match status" value="1"/>
</dbReference>
<protein>
    <submittedName>
        <fullName evidence="11">BRCA1 associated RING domain 1</fullName>
    </submittedName>
</protein>
<dbReference type="CDD" id="cd17734">
    <property type="entry name" value="BRCT_Bard1_rpt1"/>
    <property type="match status" value="1"/>
</dbReference>
<dbReference type="SMART" id="SM00248">
    <property type="entry name" value="ANK"/>
    <property type="match status" value="3"/>
</dbReference>
<evidence type="ECO:0000256" key="8">
    <source>
        <dbReference type="SAM" id="MobiDB-lite"/>
    </source>
</evidence>
<reference evidence="11" key="1">
    <citation type="submission" date="2020-11" db="EMBL/GenBank/DDBJ databases">
        <title>Gallus gallus (Chicken) genome, bGalGal1, GRCg7b, maternal haplotype autosomes + Z &amp; W.</title>
        <authorList>
            <person name="Warren W."/>
            <person name="Formenti G."/>
            <person name="Fedrigo O."/>
            <person name="Haase B."/>
            <person name="Mountcastle J."/>
            <person name="Balacco J."/>
            <person name="Tracey A."/>
            <person name="Schneider V."/>
            <person name="Okimoto R."/>
            <person name="Cheng H."/>
            <person name="Hawken R."/>
            <person name="Howe K."/>
            <person name="Jarvis E.D."/>
        </authorList>
    </citation>
    <scope>NUCLEOTIDE SEQUENCE [LARGE SCALE GENOMIC DNA]</scope>
    <source>
        <strain evidence="11">Broiler</strain>
    </source>
</reference>
<dbReference type="GO" id="GO:0031436">
    <property type="term" value="C:BRCA1-BARD1 complex"/>
    <property type="evidence" value="ECO:0000318"/>
    <property type="project" value="GO_Central"/>
</dbReference>
<evidence type="ECO:0000259" key="10">
    <source>
        <dbReference type="PROSITE" id="PS50172"/>
    </source>
</evidence>
<evidence type="ECO:0000313" key="11">
    <source>
        <dbReference type="Ensembl" id="ENSGALP00010016369.1"/>
    </source>
</evidence>
<dbReference type="AlphaFoldDB" id="A0A8V0YD08"/>
<dbReference type="Pfam" id="PF16589">
    <property type="entry name" value="BRCT_2"/>
    <property type="match status" value="1"/>
</dbReference>
<feature type="compositionally biased region" description="Low complexity" evidence="8">
    <location>
        <begin position="379"/>
        <end position="396"/>
    </location>
</feature>
<keyword evidence="2" id="KW-0677">Repeat</keyword>
<dbReference type="GO" id="GO:0043066">
    <property type="term" value="P:negative regulation of apoptotic process"/>
    <property type="evidence" value="ECO:0007669"/>
    <property type="project" value="Ensembl"/>
</dbReference>
<feature type="compositionally biased region" description="Polar residues" evidence="8">
    <location>
        <begin position="254"/>
        <end position="266"/>
    </location>
</feature>
<dbReference type="RefSeq" id="XP_040559316.1">
    <property type="nucleotide sequence ID" value="XM_040703382.2"/>
</dbReference>
<reference evidence="11" key="3">
    <citation type="submission" date="2025-09" db="UniProtKB">
        <authorList>
            <consortium name="Ensembl"/>
        </authorList>
    </citation>
    <scope>IDENTIFICATION</scope>
    <source>
        <strain evidence="11">broiler</strain>
    </source>
</reference>
<dbReference type="SUPFAM" id="SSF48403">
    <property type="entry name" value="Ankyrin repeat"/>
    <property type="match status" value="1"/>
</dbReference>
<dbReference type="GO" id="GO:0042803">
    <property type="term" value="F:protein homodimerization activity"/>
    <property type="evidence" value="ECO:0007669"/>
    <property type="project" value="Ensembl"/>
</dbReference>
<feature type="repeat" description="ANK" evidence="6">
    <location>
        <begin position="459"/>
        <end position="491"/>
    </location>
</feature>
<dbReference type="GO" id="GO:0003723">
    <property type="term" value="F:RNA binding"/>
    <property type="evidence" value="ECO:0007669"/>
    <property type="project" value="Ensembl"/>
</dbReference>
<evidence type="ECO:0000256" key="3">
    <source>
        <dbReference type="ARBA" id="ARBA00022771"/>
    </source>
</evidence>
<dbReference type="Pfam" id="PF14835">
    <property type="entry name" value="zf-RING_6"/>
    <property type="match status" value="1"/>
</dbReference>
<feature type="repeat" description="ANK" evidence="6">
    <location>
        <begin position="426"/>
        <end position="458"/>
    </location>
</feature>
<evidence type="ECO:0000256" key="7">
    <source>
        <dbReference type="PROSITE-ProRule" id="PRU00175"/>
    </source>
</evidence>
<dbReference type="Gene3D" id="1.25.40.20">
    <property type="entry name" value="Ankyrin repeat-containing domain"/>
    <property type="match status" value="1"/>
</dbReference>
<dbReference type="Gene3D" id="3.40.50.10190">
    <property type="entry name" value="BRCT domain"/>
    <property type="match status" value="2"/>
</dbReference>
<feature type="domain" description="BRCT" evidence="10">
    <location>
        <begin position="702"/>
        <end position="811"/>
    </location>
</feature>
<dbReference type="GO" id="GO:0070533">
    <property type="term" value="C:BRCA1-C complex"/>
    <property type="evidence" value="ECO:0007669"/>
    <property type="project" value="Ensembl"/>
</dbReference>
<feature type="domain" description="BRCT" evidence="10">
    <location>
        <begin position="607"/>
        <end position="688"/>
    </location>
</feature>
<dbReference type="GO" id="GO:0085020">
    <property type="term" value="P:protein K6-linked ubiquitination"/>
    <property type="evidence" value="ECO:0000318"/>
    <property type="project" value="GO_Central"/>
</dbReference>
<feature type="region of interest" description="Disordered" evidence="8">
    <location>
        <begin position="176"/>
        <end position="227"/>
    </location>
</feature>
<dbReference type="PROSITE" id="PS00518">
    <property type="entry name" value="ZF_RING_1"/>
    <property type="match status" value="1"/>
</dbReference>
<evidence type="ECO:0000259" key="9">
    <source>
        <dbReference type="PROSITE" id="PS50089"/>
    </source>
</evidence>
<dbReference type="InterPro" id="IPR036770">
    <property type="entry name" value="Ankyrin_rpt-contain_sf"/>
</dbReference>
<dbReference type="InterPro" id="IPR036420">
    <property type="entry name" value="BRCT_dom_sf"/>
</dbReference>
<dbReference type="InterPro" id="IPR001841">
    <property type="entry name" value="Znf_RING"/>
</dbReference>
<dbReference type="InterPro" id="IPR013083">
    <property type="entry name" value="Znf_RING/FYVE/PHD"/>
</dbReference>
<dbReference type="SUPFAM" id="SSF52113">
    <property type="entry name" value="BRCT domain"/>
    <property type="match status" value="2"/>
</dbReference>
<feature type="repeat" description="ANK" evidence="6">
    <location>
        <begin position="492"/>
        <end position="524"/>
    </location>
</feature>
<proteinExistence type="predicted"/>
<dbReference type="CTD" id="580"/>
<dbReference type="CDD" id="cd16496">
    <property type="entry name" value="RING-HC_BARD1"/>
    <property type="match status" value="1"/>
</dbReference>
<dbReference type="GeneID" id="424010"/>
<feature type="region of interest" description="Disordered" evidence="8">
    <location>
        <begin position="1"/>
        <end position="28"/>
    </location>
</feature>
<gene>
    <name evidence="11" type="primary">BARD1</name>
</gene>
<dbReference type="GO" id="GO:0071479">
    <property type="term" value="P:cellular response to ionizing radiation"/>
    <property type="evidence" value="ECO:0007669"/>
    <property type="project" value="Ensembl"/>
</dbReference>
<dbReference type="FunCoup" id="A0A8V0YD08">
    <property type="interactions" value="1235"/>
</dbReference>
<accession>A0A8V0YD08</accession>
<evidence type="ECO:0000256" key="5">
    <source>
        <dbReference type="ARBA" id="ARBA00023043"/>
    </source>
</evidence>
<dbReference type="GO" id="GO:0016607">
    <property type="term" value="C:nuclear speck"/>
    <property type="evidence" value="ECO:0007669"/>
    <property type="project" value="Ensembl"/>
</dbReference>
<dbReference type="PROSITE" id="PS50089">
    <property type="entry name" value="ZF_RING_2"/>
    <property type="match status" value="1"/>
</dbReference>
<dbReference type="GO" id="GO:0036464">
    <property type="term" value="C:cytoplasmic ribonucleoprotein granule"/>
    <property type="evidence" value="ECO:0007669"/>
    <property type="project" value="Ensembl"/>
</dbReference>
<dbReference type="SMART" id="SM00184">
    <property type="entry name" value="RING"/>
    <property type="match status" value="1"/>
</dbReference>
<feature type="compositionally biased region" description="Basic and acidic residues" evidence="8">
    <location>
        <begin position="212"/>
        <end position="227"/>
    </location>
</feature>
<dbReference type="FunFam" id="3.40.50.10190:FF:000019">
    <property type="entry name" value="BRCA1 associated RING domain 1"/>
    <property type="match status" value="1"/>
</dbReference>
<dbReference type="PANTHER" id="PTHR24171:SF8">
    <property type="entry name" value="BRCA1-ASSOCIATED RING DOMAIN PROTEIN 1"/>
    <property type="match status" value="1"/>
</dbReference>
<evidence type="ECO:0000256" key="2">
    <source>
        <dbReference type="ARBA" id="ARBA00022737"/>
    </source>
</evidence>
<evidence type="ECO:0000256" key="4">
    <source>
        <dbReference type="ARBA" id="ARBA00022833"/>
    </source>
</evidence>
<dbReference type="CDD" id="cd17720">
    <property type="entry name" value="BRCT_Bard1_rpt2"/>
    <property type="match status" value="1"/>
</dbReference>
<dbReference type="PROSITE" id="PS50172">
    <property type="entry name" value="BRCT"/>
    <property type="match status" value="2"/>
</dbReference>
<dbReference type="GO" id="GO:0046982">
    <property type="term" value="F:protein heterodimerization activity"/>
    <property type="evidence" value="ECO:0007669"/>
    <property type="project" value="Ensembl"/>
</dbReference>
<dbReference type="GeneTree" id="ENSGT00940000156532"/>
<dbReference type="GO" id="GO:0046826">
    <property type="term" value="P:negative regulation of protein export from nucleus"/>
    <property type="evidence" value="ECO:0007669"/>
    <property type="project" value="Ensembl"/>
</dbReference>
<feature type="compositionally biased region" description="Basic residues" evidence="8">
    <location>
        <begin position="186"/>
        <end position="203"/>
    </location>
</feature>
<feature type="domain" description="RING-type" evidence="9">
    <location>
        <begin position="45"/>
        <end position="82"/>
    </location>
</feature>
<dbReference type="Gene3D" id="3.30.40.10">
    <property type="entry name" value="Zinc/RING finger domain, C3HC4 (zinc finger)"/>
    <property type="match status" value="1"/>
</dbReference>
<dbReference type="SMR" id="A0A8V0YD08"/>
<sequence length="811" mass="89611">MREVLRGRSGNRPAPGGQPGPAASMARPWAHTRAALERLERALSCSRCAGVLREPVSLGGCEHVFCLSCMGDHVGKGCPVCHVPAWVQDMQINRQLDDMVQLCGKLRHLLDAGTSDSMESTPTPMCSDFGENSKKGQIKMWFSPRSRKIRCIVNKNQPKTNSNDLCQDPSSVYHFFPSPVHEKPSKPTKKPTQRQSKKMKKKRLADINKAWGLEKPEQKEGVEEKASKEKCVTICNEPVVLCTPEQHSPKETLPQESIQEVDSTKNLVEVEVSPEVKSSQEEDNNKAVCPVQVSKETNCAAEKSPSIESKAMHLKRGREQSKLPGTSQTKRRRSEGSLNRNSDSQTSCSEDLSQDCPIPQVTEPRTPVQVCGSAMKTRSSAASSPLLPKSPSTPSTFKACDQVGIPQSPSVFKSPGSNPIARRNYKGETLLHIASIKGDLAAVEELLKNGADPNVKDNAGWTPLHEACNHGHQEVVELLLQHKALVNSTGYQNDSPLHDAAKNGHVSIVELLLLHGASRDAVPNVNGAQFHLTIWSKSFNPQQHGGFLLLFNLTADRFDNIFGLRPVDYAESEKMKSVLMLPVKNESFSFSQPSESPSQPRDGPLGILGSGLSSKQQKLLNKLATVLKARRCTEFNSTVTHVVVPDVPMPSTVKCMMAVLSGCWVLKFEWVQACLQSTVREQEEKYEIQGGPQRGRLNREQLLPKLFDGCYFYFLGSFNSHQKSDLVELVKAGGGQILVRQPKPDSDVTQTINTVAYHAESTSDQRFCTQYVIYDASSKFKPEKIRQGKVWFAPSSWIVDCIMSFQLLPVK</sequence>
<dbReference type="InterPro" id="IPR002110">
    <property type="entry name" value="Ankyrin_rpt"/>
</dbReference>
<dbReference type="GO" id="GO:0043065">
    <property type="term" value="P:positive regulation of apoptotic process"/>
    <property type="evidence" value="ECO:0007669"/>
    <property type="project" value="Ensembl"/>
</dbReference>
<dbReference type="GO" id="GO:0070531">
    <property type="term" value="C:BRCA1-A complex"/>
    <property type="evidence" value="ECO:0000318"/>
    <property type="project" value="GO_Central"/>
</dbReference>
<name>A0A8V0YD08_CHICK</name>
<dbReference type="GO" id="GO:0004842">
    <property type="term" value="F:ubiquitin-protein transferase activity"/>
    <property type="evidence" value="ECO:0007669"/>
    <property type="project" value="Ensembl"/>
</dbReference>